<evidence type="ECO:0008006" key="4">
    <source>
        <dbReference type="Google" id="ProtNLM"/>
    </source>
</evidence>
<accession>A0A1X2G6U6</accession>
<feature type="chain" id="PRO_5012439774" description="Secreted protein" evidence="1">
    <location>
        <begin position="21"/>
        <end position="109"/>
    </location>
</feature>
<proteinExistence type="predicted"/>
<dbReference type="Gene3D" id="2.60.20.10">
    <property type="entry name" value="Crystallins"/>
    <property type="match status" value="1"/>
</dbReference>
<keyword evidence="3" id="KW-1185">Reference proteome</keyword>
<organism evidence="2 3">
    <name type="scientific">Hesseltinella vesiculosa</name>
    <dbReference type="NCBI Taxonomy" id="101127"/>
    <lineage>
        <taxon>Eukaryota</taxon>
        <taxon>Fungi</taxon>
        <taxon>Fungi incertae sedis</taxon>
        <taxon>Mucoromycota</taxon>
        <taxon>Mucoromycotina</taxon>
        <taxon>Mucoromycetes</taxon>
        <taxon>Mucorales</taxon>
        <taxon>Cunninghamellaceae</taxon>
        <taxon>Hesseltinella</taxon>
    </lineage>
</organism>
<name>A0A1X2G6U6_9FUNG</name>
<evidence type="ECO:0000256" key="1">
    <source>
        <dbReference type="SAM" id="SignalP"/>
    </source>
</evidence>
<protein>
    <recommendedName>
        <fullName evidence="4">Secreted protein</fullName>
    </recommendedName>
</protein>
<dbReference type="AlphaFoldDB" id="A0A1X2G6U6"/>
<dbReference type="EMBL" id="MCGT01000037">
    <property type="protein sequence ID" value="ORX46556.1"/>
    <property type="molecule type" value="Genomic_DNA"/>
</dbReference>
<feature type="signal peptide" evidence="1">
    <location>
        <begin position="1"/>
        <end position="20"/>
    </location>
</feature>
<keyword evidence="1" id="KW-0732">Signal</keyword>
<sequence>MKMQSMLVVLLACILGMVMAEDFCVYYYKNPNYQDEAGFTCASVNPGETFGSHSANLDVRSFKAPEWLQVTLYSKYYWGGKSVSFTGQQGDINPGFTVHSVRVKNTKTA</sequence>
<reference evidence="2 3" key="1">
    <citation type="submission" date="2016-07" db="EMBL/GenBank/DDBJ databases">
        <title>Pervasive Adenine N6-methylation of Active Genes in Fungi.</title>
        <authorList>
            <consortium name="DOE Joint Genome Institute"/>
            <person name="Mondo S.J."/>
            <person name="Dannebaum R.O."/>
            <person name="Kuo R.C."/>
            <person name="Labutti K."/>
            <person name="Haridas S."/>
            <person name="Kuo A."/>
            <person name="Salamov A."/>
            <person name="Ahrendt S.R."/>
            <person name="Lipzen A."/>
            <person name="Sullivan W."/>
            <person name="Andreopoulos W.B."/>
            <person name="Clum A."/>
            <person name="Lindquist E."/>
            <person name="Daum C."/>
            <person name="Ramamoorthy G.K."/>
            <person name="Gryganskyi A."/>
            <person name="Culley D."/>
            <person name="Magnuson J.K."/>
            <person name="James T.Y."/>
            <person name="O'Malley M.A."/>
            <person name="Stajich J.E."/>
            <person name="Spatafora J.W."/>
            <person name="Visel A."/>
            <person name="Grigoriev I.V."/>
        </authorList>
    </citation>
    <scope>NUCLEOTIDE SEQUENCE [LARGE SCALE GENOMIC DNA]</scope>
    <source>
        <strain evidence="2 3">NRRL 3301</strain>
    </source>
</reference>
<evidence type="ECO:0000313" key="3">
    <source>
        <dbReference type="Proteomes" id="UP000242146"/>
    </source>
</evidence>
<dbReference type="Proteomes" id="UP000242146">
    <property type="component" value="Unassembled WGS sequence"/>
</dbReference>
<evidence type="ECO:0000313" key="2">
    <source>
        <dbReference type="EMBL" id="ORX46556.1"/>
    </source>
</evidence>
<gene>
    <name evidence="2" type="ORF">DM01DRAFT_1339553</name>
</gene>
<dbReference type="OrthoDB" id="2287527at2759"/>
<comment type="caution">
    <text evidence="2">The sequence shown here is derived from an EMBL/GenBank/DDBJ whole genome shotgun (WGS) entry which is preliminary data.</text>
</comment>